<dbReference type="EMBL" id="GGEC01082669">
    <property type="protein sequence ID" value="MBX63153.1"/>
    <property type="molecule type" value="Transcribed_RNA"/>
</dbReference>
<sequence length="19" mass="2269">MHKDIHPTMLTLKTSFHCK</sequence>
<name>A0A2P2Q844_RHIMU</name>
<protein>
    <submittedName>
        <fullName evidence="1">Uncharacterized protein</fullName>
    </submittedName>
</protein>
<organism evidence="1">
    <name type="scientific">Rhizophora mucronata</name>
    <name type="common">Asiatic mangrove</name>
    <dbReference type="NCBI Taxonomy" id="61149"/>
    <lineage>
        <taxon>Eukaryota</taxon>
        <taxon>Viridiplantae</taxon>
        <taxon>Streptophyta</taxon>
        <taxon>Embryophyta</taxon>
        <taxon>Tracheophyta</taxon>
        <taxon>Spermatophyta</taxon>
        <taxon>Magnoliopsida</taxon>
        <taxon>eudicotyledons</taxon>
        <taxon>Gunneridae</taxon>
        <taxon>Pentapetalae</taxon>
        <taxon>rosids</taxon>
        <taxon>fabids</taxon>
        <taxon>Malpighiales</taxon>
        <taxon>Rhizophoraceae</taxon>
        <taxon>Rhizophora</taxon>
    </lineage>
</organism>
<accession>A0A2P2Q844</accession>
<proteinExistence type="predicted"/>
<dbReference type="AlphaFoldDB" id="A0A2P2Q844"/>
<evidence type="ECO:0000313" key="1">
    <source>
        <dbReference type="EMBL" id="MBX63153.1"/>
    </source>
</evidence>
<reference evidence="1" key="1">
    <citation type="submission" date="2018-02" db="EMBL/GenBank/DDBJ databases">
        <title>Rhizophora mucronata_Transcriptome.</title>
        <authorList>
            <person name="Meera S.P."/>
            <person name="Sreeshan A."/>
            <person name="Augustine A."/>
        </authorList>
    </citation>
    <scope>NUCLEOTIDE SEQUENCE</scope>
    <source>
        <tissue evidence="1">Leaf</tissue>
    </source>
</reference>